<dbReference type="AlphaFoldDB" id="A0A3E0DML9"/>
<evidence type="ECO:0000313" key="1">
    <source>
        <dbReference type="EMBL" id="REG84027.1"/>
    </source>
</evidence>
<gene>
    <name evidence="1" type="ORF">C8N25_11682</name>
</gene>
<name>A0A3E0DML9_9BACT</name>
<comment type="caution">
    <text evidence="1">The sequence shown here is derived from an EMBL/GenBank/DDBJ whole genome shotgun (WGS) entry which is preliminary data.</text>
</comment>
<organism evidence="1 2">
    <name type="scientific">Algoriphagus antarcticus</name>
    <dbReference type="NCBI Taxonomy" id="238540"/>
    <lineage>
        <taxon>Bacteria</taxon>
        <taxon>Pseudomonadati</taxon>
        <taxon>Bacteroidota</taxon>
        <taxon>Cytophagia</taxon>
        <taxon>Cytophagales</taxon>
        <taxon>Cyclobacteriaceae</taxon>
        <taxon>Algoriphagus</taxon>
    </lineage>
</organism>
<dbReference type="EMBL" id="QUNF01000016">
    <property type="protein sequence ID" value="REG84027.1"/>
    <property type="molecule type" value="Genomic_DNA"/>
</dbReference>
<proteinExistence type="predicted"/>
<dbReference type="Proteomes" id="UP000256405">
    <property type="component" value="Unassembled WGS sequence"/>
</dbReference>
<reference evidence="1 2" key="1">
    <citation type="submission" date="2018-08" db="EMBL/GenBank/DDBJ databases">
        <title>Genomic Encyclopedia of Archaeal and Bacterial Type Strains, Phase II (KMG-II): from individual species to whole genera.</title>
        <authorList>
            <person name="Goeker M."/>
        </authorList>
    </citation>
    <scope>NUCLEOTIDE SEQUENCE [LARGE SCALE GENOMIC DNA]</scope>
    <source>
        <strain evidence="1 2">DSM 15986</strain>
    </source>
</reference>
<accession>A0A3E0DML9</accession>
<evidence type="ECO:0000313" key="2">
    <source>
        <dbReference type="Proteomes" id="UP000256405"/>
    </source>
</evidence>
<keyword evidence="2" id="KW-1185">Reference proteome</keyword>
<sequence length="91" mass="10483">MEILQTCFDKLNLEGKLLIMTSVTDAEISKEKQPFWMQLDAPRHLIIPSVSAFQMLSKAIGFDLFEVLFDSTAFNSKVQNCIRGNFLWIRI</sequence>
<protein>
    <submittedName>
        <fullName evidence="1">Uncharacterized protein</fullName>
    </submittedName>
</protein>